<dbReference type="PROSITE" id="PS51257">
    <property type="entry name" value="PROKAR_LIPOPROTEIN"/>
    <property type="match status" value="1"/>
</dbReference>
<feature type="signal peptide" evidence="1">
    <location>
        <begin position="1"/>
        <end position="26"/>
    </location>
</feature>
<dbReference type="AlphaFoldDB" id="A0A543FMW3"/>
<gene>
    <name evidence="2" type="ORF">FB391_1310</name>
</gene>
<reference evidence="2 3" key="1">
    <citation type="submission" date="2019-06" db="EMBL/GenBank/DDBJ databases">
        <title>Sequencing the genomes of 1000 actinobacteria strains.</title>
        <authorList>
            <person name="Klenk H.-P."/>
        </authorList>
    </citation>
    <scope>NUCLEOTIDE SEQUENCE [LARGE SCALE GENOMIC DNA]</scope>
    <source>
        <strain evidence="2 3">DSM 105492</strain>
    </source>
</reference>
<keyword evidence="3" id="KW-1185">Reference proteome</keyword>
<evidence type="ECO:0000313" key="2">
    <source>
        <dbReference type="EMBL" id="TQM35014.1"/>
    </source>
</evidence>
<dbReference type="OrthoDB" id="5064425at2"/>
<dbReference type="RefSeq" id="WP_141893565.1">
    <property type="nucleotide sequence ID" value="NZ_BAABLH010000005.1"/>
</dbReference>
<proteinExistence type="predicted"/>
<protein>
    <submittedName>
        <fullName evidence="2">Uncharacterized protein</fullName>
    </submittedName>
</protein>
<evidence type="ECO:0000313" key="3">
    <source>
        <dbReference type="Proteomes" id="UP000320235"/>
    </source>
</evidence>
<keyword evidence="1" id="KW-0732">Signal</keyword>
<sequence length="174" mass="18309">MILRATTVTLGFAAAAVMLCGCLAPAPEPTPTPTAVFASEDEAFAAAEETYRAYVDAANARREDPDSEPDPQSFLVGDALERDVDSRRELAELGLQLVGSSSVTDMSFISADVSTGDVVIQACYDSGGARVIDKTGVDVTPADRDATVMISIESVRMGDRQIIESMSPVEGDPC</sequence>
<dbReference type="EMBL" id="VFPE01000001">
    <property type="protein sequence ID" value="TQM35014.1"/>
    <property type="molecule type" value="Genomic_DNA"/>
</dbReference>
<accession>A0A543FMW3</accession>
<name>A0A543FMW3_9MICO</name>
<comment type="caution">
    <text evidence="2">The sequence shown here is derived from an EMBL/GenBank/DDBJ whole genome shotgun (WGS) entry which is preliminary data.</text>
</comment>
<organism evidence="2 3">
    <name type="scientific">Microbacterium kyungheense</name>
    <dbReference type="NCBI Taxonomy" id="1263636"/>
    <lineage>
        <taxon>Bacteria</taxon>
        <taxon>Bacillati</taxon>
        <taxon>Actinomycetota</taxon>
        <taxon>Actinomycetes</taxon>
        <taxon>Micrococcales</taxon>
        <taxon>Microbacteriaceae</taxon>
        <taxon>Microbacterium</taxon>
    </lineage>
</organism>
<feature type="chain" id="PRO_5039664199" evidence="1">
    <location>
        <begin position="27"/>
        <end position="174"/>
    </location>
</feature>
<evidence type="ECO:0000256" key="1">
    <source>
        <dbReference type="SAM" id="SignalP"/>
    </source>
</evidence>
<dbReference type="Proteomes" id="UP000320235">
    <property type="component" value="Unassembled WGS sequence"/>
</dbReference>